<evidence type="ECO:0000256" key="4">
    <source>
        <dbReference type="ARBA" id="ARBA00023136"/>
    </source>
</evidence>
<dbReference type="RefSeq" id="XP_016264697.1">
    <property type="nucleotide sequence ID" value="XM_016403692.1"/>
</dbReference>
<feature type="transmembrane region" description="Helical" evidence="5">
    <location>
        <begin position="94"/>
        <end position="113"/>
    </location>
</feature>
<comment type="subcellular location">
    <subcellularLocation>
        <location evidence="1">Membrane</location>
        <topology evidence="1">Multi-pass membrane protein</topology>
    </subcellularLocation>
</comment>
<feature type="transmembrane region" description="Helical" evidence="5">
    <location>
        <begin position="475"/>
        <end position="497"/>
    </location>
</feature>
<feature type="domain" description="Major facilitator superfamily (MFS) profile" evidence="6">
    <location>
        <begin position="60"/>
        <end position="500"/>
    </location>
</feature>
<dbReference type="Proteomes" id="UP000053342">
    <property type="component" value="Unassembled WGS sequence"/>
</dbReference>
<dbReference type="CDD" id="cd17323">
    <property type="entry name" value="MFS_Tpo1_MDR_like"/>
    <property type="match status" value="1"/>
</dbReference>
<dbReference type="GeneID" id="27355021"/>
<dbReference type="PANTHER" id="PTHR23502:SF5">
    <property type="entry name" value="QUINIDINE RESISTANCE PROTEIN 3"/>
    <property type="match status" value="1"/>
</dbReference>
<feature type="transmembrane region" description="Helical" evidence="5">
    <location>
        <begin position="216"/>
        <end position="234"/>
    </location>
</feature>
<dbReference type="SUPFAM" id="SSF103473">
    <property type="entry name" value="MFS general substrate transporter"/>
    <property type="match status" value="1"/>
</dbReference>
<dbReference type="GO" id="GO:0010509">
    <property type="term" value="P:intracellular polyamine homeostasis"/>
    <property type="evidence" value="ECO:0007669"/>
    <property type="project" value="TreeGrafter"/>
</dbReference>
<evidence type="ECO:0000256" key="1">
    <source>
        <dbReference type="ARBA" id="ARBA00004141"/>
    </source>
</evidence>
<dbReference type="PROSITE" id="PS50850">
    <property type="entry name" value="MFS"/>
    <property type="match status" value="1"/>
</dbReference>
<dbReference type="GO" id="GO:0015203">
    <property type="term" value="F:polyamine transmembrane transporter activity"/>
    <property type="evidence" value="ECO:0007669"/>
    <property type="project" value="TreeGrafter"/>
</dbReference>
<organism evidence="7 8">
    <name type="scientific">Exophiala oligosperma</name>
    <dbReference type="NCBI Taxonomy" id="215243"/>
    <lineage>
        <taxon>Eukaryota</taxon>
        <taxon>Fungi</taxon>
        <taxon>Dikarya</taxon>
        <taxon>Ascomycota</taxon>
        <taxon>Pezizomycotina</taxon>
        <taxon>Eurotiomycetes</taxon>
        <taxon>Chaetothyriomycetidae</taxon>
        <taxon>Chaetothyriales</taxon>
        <taxon>Herpotrichiellaceae</taxon>
        <taxon>Exophiala</taxon>
    </lineage>
</organism>
<reference evidence="7 8" key="1">
    <citation type="submission" date="2015-01" db="EMBL/GenBank/DDBJ databases">
        <title>The Genome Sequence of Exophiala oligosperma CBS72588.</title>
        <authorList>
            <consortium name="The Broad Institute Genomics Platform"/>
            <person name="Cuomo C."/>
            <person name="de Hoog S."/>
            <person name="Gorbushina A."/>
            <person name="Stielow B."/>
            <person name="Teixiera M."/>
            <person name="Abouelleil A."/>
            <person name="Chapman S.B."/>
            <person name="Priest M."/>
            <person name="Young S.K."/>
            <person name="Wortman J."/>
            <person name="Nusbaum C."/>
            <person name="Birren B."/>
        </authorList>
    </citation>
    <scope>NUCLEOTIDE SEQUENCE [LARGE SCALE GENOMIC DNA]</scope>
    <source>
        <strain evidence="7 8">CBS 72588</strain>
    </source>
</reference>
<evidence type="ECO:0000256" key="3">
    <source>
        <dbReference type="ARBA" id="ARBA00022989"/>
    </source>
</evidence>
<feature type="transmembrane region" description="Helical" evidence="5">
    <location>
        <begin position="58"/>
        <end position="82"/>
    </location>
</feature>
<feature type="transmembrane region" description="Helical" evidence="5">
    <location>
        <begin position="151"/>
        <end position="175"/>
    </location>
</feature>
<dbReference type="STRING" id="215243.A0A0D2AXG9"/>
<feature type="transmembrane region" description="Helical" evidence="5">
    <location>
        <begin position="452"/>
        <end position="469"/>
    </location>
</feature>
<dbReference type="PANTHER" id="PTHR23502">
    <property type="entry name" value="MAJOR FACILITATOR SUPERFAMILY"/>
    <property type="match status" value="1"/>
</dbReference>
<dbReference type="AlphaFoldDB" id="A0A0D2AXG9"/>
<protein>
    <recommendedName>
        <fullName evidence="6">Major facilitator superfamily (MFS) profile domain-containing protein</fullName>
    </recommendedName>
</protein>
<keyword evidence="3 5" id="KW-1133">Transmembrane helix</keyword>
<proteinExistence type="predicted"/>
<dbReference type="InterPro" id="IPR020846">
    <property type="entry name" value="MFS_dom"/>
</dbReference>
<feature type="transmembrane region" description="Helical" evidence="5">
    <location>
        <begin position="125"/>
        <end position="145"/>
    </location>
</feature>
<dbReference type="GO" id="GO:0005886">
    <property type="term" value="C:plasma membrane"/>
    <property type="evidence" value="ECO:0007669"/>
    <property type="project" value="TreeGrafter"/>
</dbReference>
<dbReference type="VEuPathDB" id="FungiDB:PV06_02947"/>
<gene>
    <name evidence="7" type="ORF">PV06_02947</name>
</gene>
<dbReference type="HOGENOM" id="CLU_008455_8_5_1"/>
<dbReference type="EMBL" id="KN847334">
    <property type="protein sequence ID" value="KIW44481.1"/>
    <property type="molecule type" value="Genomic_DNA"/>
</dbReference>
<name>A0A0D2AXG9_9EURO</name>
<feature type="transmembrane region" description="Helical" evidence="5">
    <location>
        <begin position="385"/>
        <end position="402"/>
    </location>
</feature>
<feature type="transmembrane region" description="Helical" evidence="5">
    <location>
        <begin position="330"/>
        <end position="354"/>
    </location>
</feature>
<dbReference type="InterPro" id="IPR011701">
    <property type="entry name" value="MFS"/>
</dbReference>
<evidence type="ECO:0000256" key="2">
    <source>
        <dbReference type="ARBA" id="ARBA00022692"/>
    </source>
</evidence>
<dbReference type="Pfam" id="PF07690">
    <property type="entry name" value="MFS_1"/>
    <property type="match status" value="1"/>
</dbReference>
<keyword evidence="2 5" id="KW-0812">Transmembrane</keyword>
<dbReference type="Gene3D" id="1.20.1250.20">
    <property type="entry name" value="MFS general substrate transporter like domains"/>
    <property type="match status" value="1"/>
</dbReference>
<accession>A0A0D2AXG9</accession>
<feature type="transmembrane region" description="Helical" evidence="5">
    <location>
        <begin position="408"/>
        <end position="431"/>
    </location>
</feature>
<feature type="transmembrane region" description="Helical" evidence="5">
    <location>
        <begin position="286"/>
        <end position="310"/>
    </location>
</feature>
<keyword evidence="8" id="KW-1185">Reference proteome</keyword>
<evidence type="ECO:0000256" key="5">
    <source>
        <dbReference type="SAM" id="Phobius"/>
    </source>
</evidence>
<sequence length="517" mass="56311">MKVNSEKRAVACKQEVQISSADVAKSFASNVLSTGKSKIPTLIPRVDNPYDYSNRQKWFITTIVTIAAAAAPMGAAMFYPALPNISKDFEVSKTTTNLSVALYMLSMGIFPLWWSSVSEKSGRRVVYLISFFFNVAFTLACAFSTNMGMLIGFRVLAGGAASSMQSVGAGTVADIWESSQRGRAMGIYYLGPLLGPLIAPIIGGILAQRFGWRSDLWFLTAFGAVVFMLVIFALPETLIKQNSQISPPTSTDSPQGLPAVSSKSTKTFSRSAAQWFQRGFVDPLRVVLYLQFPAVLIVVYYAAITFGSLYVLNISVQSAFADAPYNFSALIIGLLYVPSSLGYVAASLLGGPWVDRIMIREAIKAGRRDASGHLIYLPEDRMQENAWISAVVYPGSLIWYGWTVQYKLHWIIPSIATFFYGAGSMLVFSATTTMLTEFMPRKASSGVALNNLVRNIFSCVGAIVGQPLISKTGHGWLMTLVGLVACTSGLACLWMLGNNADKWRAHMDKKLSNGSLE</sequence>
<dbReference type="OrthoDB" id="3936150at2759"/>
<evidence type="ECO:0000313" key="8">
    <source>
        <dbReference type="Proteomes" id="UP000053342"/>
    </source>
</evidence>
<evidence type="ECO:0000259" key="6">
    <source>
        <dbReference type="PROSITE" id="PS50850"/>
    </source>
</evidence>
<dbReference type="InterPro" id="IPR036259">
    <property type="entry name" value="MFS_trans_sf"/>
</dbReference>
<keyword evidence="4 5" id="KW-0472">Membrane</keyword>
<feature type="transmembrane region" description="Helical" evidence="5">
    <location>
        <begin position="187"/>
        <end position="210"/>
    </location>
</feature>
<evidence type="ECO:0000313" key="7">
    <source>
        <dbReference type="EMBL" id="KIW44481.1"/>
    </source>
</evidence>